<name>A0A0C9YG68_9AGAM</name>
<accession>A0A0C9YG68</accession>
<organism evidence="1 2">
    <name type="scientific">Pisolithus microcarpus 441</name>
    <dbReference type="NCBI Taxonomy" id="765257"/>
    <lineage>
        <taxon>Eukaryota</taxon>
        <taxon>Fungi</taxon>
        <taxon>Dikarya</taxon>
        <taxon>Basidiomycota</taxon>
        <taxon>Agaricomycotina</taxon>
        <taxon>Agaricomycetes</taxon>
        <taxon>Agaricomycetidae</taxon>
        <taxon>Boletales</taxon>
        <taxon>Sclerodermatineae</taxon>
        <taxon>Pisolithaceae</taxon>
        <taxon>Pisolithus</taxon>
    </lineage>
</organism>
<proteinExistence type="predicted"/>
<feature type="non-terminal residue" evidence="1">
    <location>
        <position position="1"/>
    </location>
</feature>
<gene>
    <name evidence="1" type="ORF">PISMIDRAFT_119945</name>
</gene>
<keyword evidence="2" id="KW-1185">Reference proteome</keyword>
<protein>
    <submittedName>
        <fullName evidence="1">Uncharacterized protein</fullName>
    </submittedName>
</protein>
<dbReference type="OrthoDB" id="2655139at2759"/>
<sequence length="89" mass="10089">VVPPTPLESPEEAVSLLHLLRADRDVCLAEFNLLNCEIVQCTARIQYYTHQAEKVRKRIEHAEHAIGHGWMVITRSGYLYEATVGCSHC</sequence>
<dbReference type="Proteomes" id="UP000054018">
    <property type="component" value="Unassembled WGS sequence"/>
</dbReference>
<evidence type="ECO:0000313" key="1">
    <source>
        <dbReference type="EMBL" id="KIK12929.1"/>
    </source>
</evidence>
<reference evidence="2" key="2">
    <citation type="submission" date="2015-01" db="EMBL/GenBank/DDBJ databases">
        <title>Evolutionary Origins and Diversification of the Mycorrhizal Mutualists.</title>
        <authorList>
            <consortium name="DOE Joint Genome Institute"/>
            <consortium name="Mycorrhizal Genomics Consortium"/>
            <person name="Kohler A."/>
            <person name="Kuo A."/>
            <person name="Nagy L.G."/>
            <person name="Floudas D."/>
            <person name="Copeland A."/>
            <person name="Barry K.W."/>
            <person name="Cichocki N."/>
            <person name="Veneault-Fourrey C."/>
            <person name="LaButti K."/>
            <person name="Lindquist E.A."/>
            <person name="Lipzen A."/>
            <person name="Lundell T."/>
            <person name="Morin E."/>
            <person name="Murat C."/>
            <person name="Riley R."/>
            <person name="Ohm R."/>
            <person name="Sun H."/>
            <person name="Tunlid A."/>
            <person name="Henrissat B."/>
            <person name="Grigoriev I.V."/>
            <person name="Hibbett D.S."/>
            <person name="Martin F."/>
        </authorList>
    </citation>
    <scope>NUCLEOTIDE SEQUENCE [LARGE SCALE GENOMIC DNA]</scope>
    <source>
        <strain evidence="2">441</strain>
    </source>
</reference>
<dbReference type="AlphaFoldDB" id="A0A0C9YG68"/>
<evidence type="ECO:0000313" key="2">
    <source>
        <dbReference type="Proteomes" id="UP000054018"/>
    </source>
</evidence>
<reference evidence="1 2" key="1">
    <citation type="submission" date="2014-04" db="EMBL/GenBank/DDBJ databases">
        <authorList>
            <consortium name="DOE Joint Genome Institute"/>
            <person name="Kuo A."/>
            <person name="Kohler A."/>
            <person name="Costa M.D."/>
            <person name="Nagy L.G."/>
            <person name="Floudas D."/>
            <person name="Copeland A."/>
            <person name="Barry K.W."/>
            <person name="Cichocki N."/>
            <person name="Veneault-Fourrey C."/>
            <person name="LaButti K."/>
            <person name="Lindquist E.A."/>
            <person name="Lipzen A."/>
            <person name="Lundell T."/>
            <person name="Morin E."/>
            <person name="Murat C."/>
            <person name="Sun H."/>
            <person name="Tunlid A."/>
            <person name="Henrissat B."/>
            <person name="Grigoriev I.V."/>
            <person name="Hibbett D.S."/>
            <person name="Martin F."/>
            <person name="Nordberg H.P."/>
            <person name="Cantor M.N."/>
            <person name="Hua S.X."/>
        </authorList>
    </citation>
    <scope>NUCLEOTIDE SEQUENCE [LARGE SCALE GENOMIC DNA]</scope>
    <source>
        <strain evidence="1 2">441</strain>
    </source>
</reference>
<dbReference type="HOGENOM" id="CLU_2460834_0_0_1"/>
<dbReference type="EMBL" id="KN834034">
    <property type="protein sequence ID" value="KIK12929.1"/>
    <property type="molecule type" value="Genomic_DNA"/>
</dbReference>